<evidence type="ECO:0000313" key="3">
    <source>
        <dbReference type="Proteomes" id="UP000277928"/>
    </source>
</evidence>
<gene>
    <name evidence="2" type="ORF">NLS_LOCUS6689</name>
</gene>
<sequence>MSTKMRFSFPCAAALLYCSCSNPKSAKVFQRTGNPLDLHNCDGDETCLCKNLIIYEICRTDEANEWKSEQKLNCDEDDRAEQEDYEEEDDGYRLTTEHLHHVRSIFE</sequence>
<dbReference type="AlphaFoldDB" id="A0A3P6T8U6"/>
<proteinExistence type="predicted"/>
<dbReference type="EMBL" id="UYRX01000612">
    <property type="protein sequence ID" value="VDK84502.1"/>
    <property type="molecule type" value="Genomic_DNA"/>
</dbReference>
<organism evidence="2 3">
    <name type="scientific">Litomosoides sigmodontis</name>
    <name type="common">Filarial nematode worm</name>
    <dbReference type="NCBI Taxonomy" id="42156"/>
    <lineage>
        <taxon>Eukaryota</taxon>
        <taxon>Metazoa</taxon>
        <taxon>Ecdysozoa</taxon>
        <taxon>Nematoda</taxon>
        <taxon>Chromadorea</taxon>
        <taxon>Rhabditida</taxon>
        <taxon>Spirurina</taxon>
        <taxon>Spiruromorpha</taxon>
        <taxon>Filarioidea</taxon>
        <taxon>Onchocercidae</taxon>
        <taxon>Litomosoides</taxon>
    </lineage>
</organism>
<feature type="region of interest" description="Disordered" evidence="1">
    <location>
        <begin position="69"/>
        <end position="90"/>
    </location>
</feature>
<keyword evidence="3" id="KW-1185">Reference proteome</keyword>
<accession>A0A3P6T8U6</accession>
<evidence type="ECO:0000313" key="2">
    <source>
        <dbReference type="EMBL" id="VDK84502.1"/>
    </source>
</evidence>
<reference evidence="2 3" key="1">
    <citation type="submission" date="2018-08" db="EMBL/GenBank/DDBJ databases">
        <authorList>
            <person name="Laetsch R D."/>
            <person name="Stevens L."/>
            <person name="Kumar S."/>
            <person name="Blaxter L. M."/>
        </authorList>
    </citation>
    <scope>NUCLEOTIDE SEQUENCE [LARGE SCALE GENOMIC DNA]</scope>
</reference>
<feature type="compositionally biased region" description="Acidic residues" evidence="1">
    <location>
        <begin position="75"/>
        <end position="90"/>
    </location>
</feature>
<protein>
    <submittedName>
        <fullName evidence="2">Uncharacterized protein</fullName>
    </submittedName>
</protein>
<name>A0A3P6T8U6_LITSI</name>
<evidence type="ECO:0000256" key="1">
    <source>
        <dbReference type="SAM" id="MobiDB-lite"/>
    </source>
</evidence>
<dbReference type="Proteomes" id="UP000277928">
    <property type="component" value="Unassembled WGS sequence"/>
</dbReference>